<dbReference type="SUPFAM" id="SSF50998">
    <property type="entry name" value="Quinoprotein alcohol dehydrogenase-like"/>
    <property type="match status" value="1"/>
</dbReference>
<feature type="domain" description="NACHT" evidence="6">
    <location>
        <begin position="370"/>
        <end position="515"/>
    </location>
</feature>
<evidence type="ECO:0000256" key="4">
    <source>
        <dbReference type="SAM" id="Coils"/>
    </source>
</evidence>
<dbReference type="InterPro" id="IPR007111">
    <property type="entry name" value="NACHT_NTPase"/>
</dbReference>
<keyword evidence="4" id="KW-0175">Coiled coil</keyword>
<dbReference type="CDD" id="cd00200">
    <property type="entry name" value="WD40"/>
    <property type="match status" value="1"/>
</dbReference>
<sequence>MRRAADKPVIVLISDPPPTTQPSAPKFLILSSILINMAGSEWLSRIKGKTKRLFRQRSHSSASLPNPPDLPPAPGNVPQVVVSPMGADIGNALAPEAASTSSTGGLLSPTSQSDAAKASTVSLPNLPVAPTQPDVAENDIPASNVPHTAPPLNAGGASEVEPPHDGPGREGWARKVAWAGVKTAFSVLEASADAFAPLKSAIGGLNRCIEICEKASKAQGDYDSLEGEINNLIEDLGRFEDELTDNARTASVKSLSRGIKAELDIVKLKQERSTMERHMEALEDSDDIIDCYRRIKGHIDRLMLNANLNMWRTLDEEVTDRRLSQLSPSILGAYDSWARHKTKRRECTEGTRTKELDKLKTWVRHTSSSPVYWMNGMAGAGKTTIAYTLCQELDTTNELAASFFCTRLLPECRNVQLIIPAIAYQLAQFSRPFRYALSKALATDQAADKRELGRQLRTLIANPLEAVQHTMPARILVVIDALDECEDEDSIGSILDLLVSSTTHLPVRFLVSSRPEPQIYRRMMKQVGGNPDAKLVLHELDPDEVKQDIEAYVKQELRDVPLTDEQWKGVLERCGVLFIYASTACRFIEFGHRMGTYEEAVNAVLGLSLGGDGGAEKELDKLYTTILEAAFNGPLVSEAHRERMKRILDTIICAQEPMTTEALAGLLELKNAEHASALLQPLFSVVNVAEDTRIAATLHASFPDFMLSRNRSAGFYCAAPEHHIFMTQACLKRIRENPVQFNICGIESSYLLDNEIADLDERANRAVSPALLYACCHWVGHLVLAGPCVDLQRPVVDFLSARFLLWMEVLNVKKCLDKGYDALMQVAKWCKDVRMHKDVVDLADNANIFHNNYMIFGTSQLTAHIYVSALPFWESDDPTTKHYIPRTFGTLERHGTAIARRHPPKLAFRYMGEAINAVRYFPDGAHITAAVGNDIYILGAQTLQIVSGPWEGHTDLVTSIAVSPSDAYIASGSYDTTIRVWNARSGTPVIEPIHAHTDRVTSVEFSPDGTRLVSTGGFDAVRVWSVQTGEQLVCMVTMSQLPDCIRTAVFSADSSRIVSGDDSQAICFWDARTGSLISKQLIKHTSPISLLALSCDGSLLIYASQDGTIYIWDTGTSQVVGGALKGHEGKINQAFFSTDYMHIASCGSDGNTLVWDAHSGKLITTISGSASQPDTAFAFSPDSSRLVACESEGHVLLWDVDYAARFDLIIQQSEEGIHSACLSSDGSHIATGRRDGSIWLWNTSTGDLVTGPLTGHSGYICSVAISPNGAYIASASSDKTIRVWDLTVEGGAFTVVDHRTKRSDSLRFNTEGTQLLYGSAMYSIGTSPFASEVTPSPSDIEAEDEWLESLYGGEPCTVYSPNGMYVASGDTDGIVQLRHTQTGQTILGPLQGHTRAISQILFLPGGTHMVTCSLDDTIRFWPIPGESSRTGGCGGFKDSSEEANSPTTTICWKLRLDGIYNAWIINHKGEHLAWLPHGLSRYLLLPENDQLISHQGSFTVDFTNANIGEKWTQCYEPVPPGQYCTL</sequence>
<evidence type="ECO:0000313" key="7">
    <source>
        <dbReference type="EMBL" id="CAE6465592.1"/>
    </source>
</evidence>
<dbReference type="InterPro" id="IPR020472">
    <property type="entry name" value="WD40_PAC1"/>
</dbReference>
<gene>
    <name evidence="7" type="ORF">RDB_LOCUS74111</name>
</gene>
<dbReference type="InterPro" id="IPR011047">
    <property type="entry name" value="Quinoprotein_ADH-like_sf"/>
</dbReference>
<dbReference type="PRINTS" id="PR00320">
    <property type="entry name" value="GPROTEINBRPT"/>
</dbReference>
<proteinExistence type="predicted"/>
<feature type="repeat" description="WD" evidence="3">
    <location>
        <begin position="1210"/>
        <end position="1251"/>
    </location>
</feature>
<evidence type="ECO:0000313" key="8">
    <source>
        <dbReference type="Proteomes" id="UP000663861"/>
    </source>
</evidence>
<organism evidence="7 8">
    <name type="scientific">Rhizoctonia solani</name>
    <dbReference type="NCBI Taxonomy" id="456999"/>
    <lineage>
        <taxon>Eukaryota</taxon>
        <taxon>Fungi</taxon>
        <taxon>Dikarya</taxon>
        <taxon>Basidiomycota</taxon>
        <taxon>Agaricomycotina</taxon>
        <taxon>Agaricomycetes</taxon>
        <taxon>Cantharellales</taxon>
        <taxon>Ceratobasidiaceae</taxon>
        <taxon>Rhizoctonia</taxon>
    </lineage>
</organism>
<keyword evidence="1 3" id="KW-0853">WD repeat</keyword>
<dbReference type="Pfam" id="PF00400">
    <property type="entry name" value="WD40"/>
    <property type="match status" value="8"/>
</dbReference>
<dbReference type="SUPFAM" id="SSF50978">
    <property type="entry name" value="WD40 repeat-like"/>
    <property type="match status" value="2"/>
</dbReference>
<dbReference type="SMART" id="SM00320">
    <property type="entry name" value="WD40"/>
    <property type="match status" value="10"/>
</dbReference>
<evidence type="ECO:0000256" key="2">
    <source>
        <dbReference type="ARBA" id="ARBA00022737"/>
    </source>
</evidence>
<feature type="repeat" description="WD" evidence="3">
    <location>
        <begin position="1390"/>
        <end position="1421"/>
    </location>
</feature>
<dbReference type="PROSITE" id="PS50082">
    <property type="entry name" value="WD_REPEATS_2"/>
    <property type="match status" value="7"/>
</dbReference>
<dbReference type="Pfam" id="PF24883">
    <property type="entry name" value="NPHP3_N"/>
    <property type="match status" value="1"/>
</dbReference>
<dbReference type="Gene3D" id="2.130.10.10">
    <property type="entry name" value="YVTN repeat-like/Quinoprotein amine dehydrogenase"/>
    <property type="match status" value="4"/>
</dbReference>
<dbReference type="InterPro" id="IPR015943">
    <property type="entry name" value="WD40/YVTN_repeat-like_dom_sf"/>
</dbReference>
<dbReference type="SUPFAM" id="SSF52540">
    <property type="entry name" value="P-loop containing nucleoside triphosphate hydrolases"/>
    <property type="match status" value="1"/>
</dbReference>
<feature type="repeat" description="WD" evidence="3">
    <location>
        <begin position="993"/>
        <end position="1034"/>
    </location>
</feature>
<feature type="repeat" description="WD" evidence="3">
    <location>
        <begin position="1253"/>
        <end position="1286"/>
    </location>
</feature>
<feature type="repeat" description="WD" evidence="3">
    <location>
        <begin position="1081"/>
        <end position="1122"/>
    </location>
</feature>
<evidence type="ECO:0000256" key="5">
    <source>
        <dbReference type="SAM" id="MobiDB-lite"/>
    </source>
</evidence>
<dbReference type="PANTHER" id="PTHR19879">
    <property type="entry name" value="TRANSCRIPTION INITIATION FACTOR TFIID"/>
    <property type="match status" value="1"/>
</dbReference>
<dbReference type="InterPro" id="IPR036322">
    <property type="entry name" value="WD40_repeat_dom_sf"/>
</dbReference>
<dbReference type="InterPro" id="IPR027417">
    <property type="entry name" value="P-loop_NTPase"/>
</dbReference>
<feature type="compositionally biased region" description="Pro residues" evidence="5">
    <location>
        <begin position="65"/>
        <end position="75"/>
    </location>
</feature>
<dbReference type="InterPro" id="IPR056884">
    <property type="entry name" value="NPHP3-like_N"/>
</dbReference>
<accession>A0A8H3BSH2</accession>
<dbReference type="Proteomes" id="UP000663861">
    <property type="component" value="Unassembled WGS sequence"/>
</dbReference>
<feature type="repeat" description="WD" evidence="3">
    <location>
        <begin position="950"/>
        <end position="991"/>
    </location>
</feature>
<dbReference type="PROSITE" id="PS00678">
    <property type="entry name" value="WD_REPEATS_1"/>
    <property type="match status" value="4"/>
</dbReference>
<evidence type="ECO:0000256" key="3">
    <source>
        <dbReference type="PROSITE-ProRule" id="PRU00221"/>
    </source>
</evidence>
<dbReference type="EMBL" id="CAJMWY010001358">
    <property type="protein sequence ID" value="CAE6465592.1"/>
    <property type="molecule type" value="Genomic_DNA"/>
</dbReference>
<dbReference type="InterPro" id="IPR001680">
    <property type="entry name" value="WD40_rpt"/>
</dbReference>
<evidence type="ECO:0000259" key="6">
    <source>
        <dbReference type="PROSITE" id="PS50837"/>
    </source>
</evidence>
<reference evidence="7" key="1">
    <citation type="submission" date="2021-01" db="EMBL/GenBank/DDBJ databases">
        <authorList>
            <person name="Kaushik A."/>
        </authorList>
    </citation>
    <scope>NUCLEOTIDE SEQUENCE</scope>
    <source>
        <strain evidence="7">AG4-RS23</strain>
    </source>
</reference>
<feature type="coiled-coil region" evidence="4">
    <location>
        <begin position="215"/>
        <end position="285"/>
    </location>
</feature>
<feature type="region of interest" description="Disordered" evidence="5">
    <location>
        <begin position="51"/>
        <end position="76"/>
    </location>
</feature>
<dbReference type="InterPro" id="IPR019775">
    <property type="entry name" value="WD40_repeat_CS"/>
</dbReference>
<dbReference type="PANTHER" id="PTHR19879:SF9">
    <property type="entry name" value="TRANSCRIPTION INITIATION FACTOR TFIID SUBUNIT 5"/>
    <property type="match status" value="1"/>
</dbReference>
<comment type="caution">
    <text evidence="7">The sequence shown here is derived from an EMBL/GenBank/DDBJ whole genome shotgun (WGS) entry which is preliminary data.</text>
</comment>
<name>A0A8H3BSH2_9AGAM</name>
<protein>
    <recommendedName>
        <fullName evidence="6">NACHT domain-containing protein</fullName>
    </recommendedName>
</protein>
<dbReference type="PROSITE" id="PS50294">
    <property type="entry name" value="WD_REPEATS_REGION"/>
    <property type="match status" value="6"/>
</dbReference>
<feature type="repeat" description="WD" evidence="3">
    <location>
        <begin position="1124"/>
        <end position="1165"/>
    </location>
</feature>
<evidence type="ECO:0000256" key="1">
    <source>
        <dbReference type="ARBA" id="ARBA00022574"/>
    </source>
</evidence>
<dbReference type="PROSITE" id="PS50837">
    <property type="entry name" value="NACHT"/>
    <property type="match status" value="1"/>
</dbReference>
<feature type="compositionally biased region" description="Low complexity" evidence="5">
    <location>
        <begin position="99"/>
        <end position="113"/>
    </location>
</feature>
<keyword evidence="2" id="KW-0677">Repeat</keyword>
<feature type="region of interest" description="Disordered" evidence="5">
    <location>
        <begin position="95"/>
        <end position="168"/>
    </location>
</feature>
<dbReference type="Gene3D" id="3.40.50.300">
    <property type="entry name" value="P-loop containing nucleotide triphosphate hydrolases"/>
    <property type="match status" value="1"/>
</dbReference>